<reference evidence="1 2" key="1">
    <citation type="submission" date="2020-10" db="EMBL/GenBank/DDBJ databases">
        <title>Complete genome sequence of Corynebacterium jeddahense DSM 45997, type strain of Corynebacterium jeddahense.</title>
        <authorList>
            <person name="Busche T."/>
            <person name="Kalinowski J."/>
            <person name="Ruckert C."/>
        </authorList>
    </citation>
    <scope>NUCLEOTIDE SEQUENCE [LARGE SCALE GENOMIC DNA]</scope>
    <source>
        <strain evidence="1 2">DSM 45997</strain>
    </source>
</reference>
<keyword evidence="2" id="KW-1185">Reference proteome</keyword>
<evidence type="ECO:0000313" key="2">
    <source>
        <dbReference type="Proteomes" id="UP001218071"/>
    </source>
</evidence>
<proteinExistence type="predicted"/>
<protein>
    <recommendedName>
        <fullName evidence="3">DUF559 domain-containing protein</fullName>
    </recommendedName>
</protein>
<dbReference type="Proteomes" id="UP001218071">
    <property type="component" value="Chromosome"/>
</dbReference>
<dbReference type="RefSeq" id="WP_157034415.1">
    <property type="nucleotide sequence ID" value="NZ_CBYN010000022.1"/>
</dbReference>
<sequence length="293" mass="32730">MGDIQQRRQQELELIRQVARHCKTAVLTGPAAARWLGLSTFDWVTRVDLALPGNSRTWGKQYPDRIYRGGMLRPGEICTHKGVRTAVAIRAIFDSYRYYGRTEALVQLESARFQHPHLTVDTLLHKTATLPRAKGLRGFRELIAHSGDTSASALETIARDRILRAIASGQLTGVETIEFQIGFEVLDADGWPTIAWVDVLINGFIIVEADGAEKTSGAMGDAEEAVNRERHREKELQNTGAIVRRVGWKQAQSDALIALLQLCIDAHPGVRQLPTRIDATYREWCTNPERRAG</sequence>
<gene>
    <name evidence="1" type="ORF">CJEDD_11240</name>
</gene>
<evidence type="ECO:0008006" key="3">
    <source>
        <dbReference type="Google" id="ProtNLM"/>
    </source>
</evidence>
<evidence type="ECO:0000313" key="1">
    <source>
        <dbReference type="EMBL" id="WCZ39817.1"/>
    </source>
</evidence>
<accession>A0ABY7UM97</accession>
<dbReference type="EMBL" id="CP063194">
    <property type="protein sequence ID" value="WCZ39817.1"/>
    <property type="molecule type" value="Genomic_DNA"/>
</dbReference>
<name>A0ABY7UM97_9CORY</name>
<organism evidence="1 2">
    <name type="scientific">Corynebacterium jeddahense</name>
    <dbReference type="NCBI Taxonomy" id="1414719"/>
    <lineage>
        <taxon>Bacteria</taxon>
        <taxon>Bacillati</taxon>
        <taxon>Actinomycetota</taxon>
        <taxon>Actinomycetes</taxon>
        <taxon>Mycobacteriales</taxon>
        <taxon>Corynebacteriaceae</taxon>
        <taxon>Corynebacterium</taxon>
    </lineage>
</organism>